<proteinExistence type="predicted"/>
<dbReference type="AlphaFoldDB" id="A0A1H1YG85"/>
<evidence type="ECO:0000313" key="1">
    <source>
        <dbReference type="EMBL" id="PWE46057.1"/>
    </source>
</evidence>
<accession>A0A1H1YG85</accession>
<dbReference type="RefSeq" id="WP_092277651.1">
    <property type="nucleotide sequence ID" value="NZ_CP196739.1"/>
</dbReference>
<dbReference type="OrthoDB" id="6892877at2"/>
<reference evidence="1 4" key="2">
    <citation type="submission" date="2018-05" db="EMBL/GenBank/DDBJ databases">
        <title>Genome sequences of two Antarctic strains of Pseudomonas prosekii: insights into adaptation to extreme conditions.</title>
        <authorList>
            <person name="Snopkova K."/>
            <person name="Dufkova K."/>
            <person name="Cejkova D."/>
            <person name="Sedlacek I."/>
            <person name="Smajs D."/>
        </authorList>
    </citation>
    <scope>NUCLEOTIDE SEQUENCE [LARGE SCALE GENOMIC DNA]</scope>
    <source>
        <strain evidence="1 4">P2673</strain>
    </source>
</reference>
<reference evidence="2 3" key="1">
    <citation type="submission" date="2016-10" db="EMBL/GenBank/DDBJ databases">
        <authorList>
            <person name="de Groot N.N."/>
        </authorList>
    </citation>
    <scope>NUCLEOTIDE SEQUENCE [LARGE SCALE GENOMIC DNA]</scope>
    <source>
        <strain evidence="2 3">LMG 26867</strain>
    </source>
</reference>
<dbReference type="Proteomes" id="UP000245056">
    <property type="component" value="Unassembled WGS sequence"/>
</dbReference>
<dbReference type="Proteomes" id="UP000198481">
    <property type="component" value="Chromosome I"/>
</dbReference>
<dbReference type="EMBL" id="LT629762">
    <property type="protein sequence ID" value="SDT20437.1"/>
    <property type="molecule type" value="Genomic_DNA"/>
</dbReference>
<name>A0A1H1YG85_9PSED</name>
<protein>
    <submittedName>
        <fullName evidence="2">Uncharacterized protein</fullName>
    </submittedName>
</protein>
<organism evidence="2 3">
    <name type="scientific">Pseudomonas prosekii</name>
    <dbReference type="NCBI Taxonomy" id="1148509"/>
    <lineage>
        <taxon>Bacteria</taxon>
        <taxon>Pseudomonadati</taxon>
        <taxon>Pseudomonadota</taxon>
        <taxon>Gammaproteobacteria</taxon>
        <taxon>Pseudomonadales</taxon>
        <taxon>Pseudomonadaceae</taxon>
        <taxon>Pseudomonas</taxon>
    </lineage>
</organism>
<dbReference type="STRING" id="1148509.SAMN05216222_3441"/>
<evidence type="ECO:0000313" key="3">
    <source>
        <dbReference type="Proteomes" id="UP000198481"/>
    </source>
</evidence>
<sequence length="112" mass="12734">MVESQRKVTKPELYERLIDRLGMALDAAKTADRLRDERPLELELRGLSPAEFALVKAYLDRSERETHGCLSEAVKQLDAPRSAKIIWLKDKAPGRDAVKVRSLPFKQGHLKP</sequence>
<evidence type="ECO:0000313" key="2">
    <source>
        <dbReference type="EMBL" id="SDT20437.1"/>
    </source>
</evidence>
<gene>
    <name evidence="1" type="ORF">C9I49_09105</name>
    <name evidence="2" type="ORF">SAMN05216222_3441</name>
</gene>
<evidence type="ECO:0000313" key="4">
    <source>
        <dbReference type="Proteomes" id="UP000245056"/>
    </source>
</evidence>
<dbReference type="EMBL" id="QFAW01000009">
    <property type="protein sequence ID" value="PWE46057.1"/>
    <property type="molecule type" value="Genomic_DNA"/>
</dbReference>